<evidence type="ECO:0000313" key="1">
    <source>
        <dbReference type="EMBL" id="HHS51316.1"/>
    </source>
</evidence>
<dbReference type="Gene3D" id="2.160.20.10">
    <property type="entry name" value="Single-stranded right-handed beta-helix, Pectin lyase-like"/>
    <property type="match status" value="1"/>
</dbReference>
<evidence type="ECO:0008006" key="2">
    <source>
        <dbReference type="Google" id="ProtNLM"/>
    </source>
</evidence>
<name>A0A7C6EAC1_UNCW3</name>
<gene>
    <name evidence="1" type="ORF">ENW73_00410</name>
</gene>
<sequence length="763" mass="84449">MKKTNLFSGVKPALEDWNFERDAKELHIKKRIIDLTGSGTGILRKVADEIQVYVEDPNQFLIVKVKTGSAYIQGEKIEITEVQEVALDDVETEANIIYLTYRLINSSDPKALRHHYLSGQEYNVWQEDSFELHAVKESLYVQTPDKLKLARVAKVGNQLIVTHDYRTYLKISDQIMNTLIEGKAVLFKQPPPPIPTRVRLTTDFEEAIRSNDLAGLVSIRQAYIKIEFGDWGTGVASGNTFTKTTSQLNWTANEWAGQYLTDQNNDSYLVVSNTTTVLTLEPGATPVSGNFWLGPNARGYRFIIEPLHPETQIPISHEQAEITLGSSPVEMNYIFHGLTPDIKYRVRVASLGGWHQEEQSDWSDPAEIIAGGPKIIPDDCAAIIDNLAVSAHDLGCKITWDFNVAYADFVAGVEIIWSDDGSEPNFESVGYRKLFTDKNFVILPTELSTTDKQVIVKAKMRCVDKAGRHCTLPLAINPTVMKQYPGDLAAISARMEEVALARGGYSTLSARLEALNKAAVDWRYVRIVAKSGGHYTSIQAAIDAIPETDKYYIIFIMPGKYTENIDCGVKLIGLVGIGKVLIEGKINGGIGLFLVDNCRIKVTANSNYAVYREYSSKKLLLRDNCIDATNINPATDIISVVCDLSVRDCIIKTTVDTVGIGGFAQIGRPINFFIANNNIEVGSTCIETTGPVTSTIQNNLLKTRSANSILVYTPGIARVYNNVYNARPGGDGTIDYGIPVPDTSNIQNDNIEVVFEDDMFSNE</sequence>
<proteinExistence type="predicted"/>
<accession>A0A7C6EAC1</accession>
<comment type="caution">
    <text evidence="1">The sequence shown here is derived from an EMBL/GenBank/DDBJ whole genome shotgun (WGS) entry which is preliminary data.</text>
</comment>
<dbReference type="InterPro" id="IPR011050">
    <property type="entry name" value="Pectin_lyase_fold/virulence"/>
</dbReference>
<dbReference type="SUPFAM" id="SSF51126">
    <property type="entry name" value="Pectin lyase-like"/>
    <property type="match status" value="1"/>
</dbReference>
<dbReference type="EMBL" id="DTLI01000016">
    <property type="protein sequence ID" value="HHS51316.1"/>
    <property type="molecule type" value="Genomic_DNA"/>
</dbReference>
<dbReference type="InterPro" id="IPR012334">
    <property type="entry name" value="Pectin_lyas_fold"/>
</dbReference>
<reference evidence="1" key="1">
    <citation type="journal article" date="2020" name="mSystems">
        <title>Genome- and Community-Level Interaction Insights into Carbon Utilization and Element Cycling Functions of Hydrothermarchaeota in Hydrothermal Sediment.</title>
        <authorList>
            <person name="Zhou Z."/>
            <person name="Liu Y."/>
            <person name="Xu W."/>
            <person name="Pan J."/>
            <person name="Luo Z.H."/>
            <person name="Li M."/>
        </authorList>
    </citation>
    <scope>NUCLEOTIDE SEQUENCE [LARGE SCALE GENOMIC DNA]</scope>
    <source>
        <strain evidence="1">SpSt-876</strain>
    </source>
</reference>
<organism evidence="1">
    <name type="scientific">candidate division WOR-3 bacterium</name>
    <dbReference type="NCBI Taxonomy" id="2052148"/>
    <lineage>
        <taxon>Bacteria</taxon>
        <taxon>Bacteria division WOR-3</taxon>
    </lineage>
</organism>
<protein>
    <recommendedName>
        <fullName evidence="2">Fibronectin type-III domain-containing protein</fullName>
    </recommendedName>
</protein>
<dbReference type="AlphaFoldDB" id="A0A7C6EAC1"/>